<evidence type="ECO:0000313" key="2">
    <source>
        <dbReference type="EMBL" id="PYI16133.1"/>
    </source>
</evidence>
<reference evidence="2 3" key="1">
    <citation type="submission" date="2018-02" db="EMBL/GenBank/DDBJ databases">
        <title>The genomes of Aspergillus section Nigri reveals drivers in fungal speciation.</title>
        <authorList>
            <consortium name="DOE Joint Genome Institute"/>
            <person name="Vesth T.C."/>
            <person name="Nybo J."/>
            <person name="Theobald S."/>
            <person name="Brandl J."/>
            <person name="Frisvad J.C."/>
            <person name="Nielsen K.F."/>
            <person name="Lyhne E.K."/>
            <person name="Kogle M.E."/>
            <person name="Kuo A."/>
            <person name="Riley R."/>
            <person name="Clum A."/>
            <person name="Nolan M."/>
            <person name="Lipzen A."/>
            <person name="Salamov A."/>
            <person name="Henrissat B."/>
            <person name="Wiebenga A."/>
            <person name="De vries R.P."/>
            <person name="Grigoriev I.V."/>
            <person name="Mortensen U.H."/>
            <person name="Andersen M.R."/>
            <person name="Baker S.E."/>
        </authorList>
    </citation>
    <scope>NUCLEOTIDE SEQUENCE [LARGE SCALE GENOMIC DNA]</scope>
    <source>
        <strain evidence="2 3">CBS 115571</strain>
    </source>
</reference>
<keyword evidence="3" id="KW-1185">Reference proteome</keyword>
<name>A0A2V5H5L7_ASPV1</name>
<proteinExistence type="predicted"/>
<dbReference type="Proteomes" id="UP000249829">
    <property type="component" value="Unassembled WGS sequence"/>
</dbReference>
<evidence type="ECO:0000256" key="1">
    <source>
        <dbReference type="SAM" id="MobiDB-lite"/>
    </source>
</evidence>
<dbReference type="EMBL" id="KZ825174">
    <property type="protein sequence ID" value="PYI16133.1"/>
    <property type="molecule type" value="Genomic_DNA"/>
</dbReference>
<feature type="region of interest" description="Disordered" evidence="1">
    <location>
        <begin position="119"/>
        <end position="153"/>
    </location>
</feature>
<dbReference type="AlphaFoldDB" id="A0A2V5H5L7"/>
<sequence length="186" mass="21091">MIRRLDQERLLQDVSRWREYNAFSSRILPSLSTCSQPWLCVGRFLTGVTQGTSSLSNRLESGQTRGNMVHRLSTFPSGPDDSWWARHITLDSLTEGRCWRGLIHVGAFLAVCTPMGYPPESPSAGQETESFRRGDSRWMGKASTNTTARDESEDKLHVPAHNMERAVVVSCDWRVFPGWERAEFSL</sequence>
<organism evidence="2 3">
    <name type="scientific">Aspergillus violaceofuscus (strain CBS 115571)</name>
    <dbReference type="NCBI Taxonomy" id="1450538"/>
    <lineage>
        <taxon>Eukaryota</taxon>
        <taxon>Fungi</taxon>
        <taxon>Dikarya</taxon>
        <taxon>Ascomycota</taxon>
        <taxon>Pezizomycotina</taxon>
        <taxon>Eurotiomycetes</taxon>
        <taxon>Eurotiomycetidae</taxon>
        <taxon>Eurotiales</taxon>
        <taxon>Aspergillaceae</taxon>
        <taxon>Aspergillus</taxon>
    </lineage>
</organism>
<accession>A0A2V5H5L7</accession>
<feature type="compositionally biased region" description="Basic and acidic residues" evidence="1">
    <location>
        <begin position="129"/>
        <end position="138"/>
    </location>
</feature>
<protein>
    <submittedName>
        <fullName evidence="2">Uncharacterized protein</fullName>
    </submittedName>
</protein>
<gene>
    <name evidence="2" type="ORF">BO99DRAFT_232801</name>
</gene>
<evidence type="ECO:0000313" key="3">
    <source>
        <dbReference type="Proteomes" id="UP000249829"/>
    </source>
</evidence>